<dbReference type="PANTHER" id="PTHR43003">
    <property type="entry name" value="DNA-3-METHYLADENINE GLYCOSYLASE"/>
    <property type="match status" value="1"/>
</dbReference>
<evidence type="ECO:0000256" key="1">
    <source>
        <dbReference type="ARBA" id="ARBA00000086"/>
    </source>
</evidence>
<dbReference type="InterPro" id="IPR003265">
    <property type="entry name" value="HhH-GPD_domain"/>
</dbReference>
<keyword evidence="5" id="KW-0234">DNA repair</keyword>
<comment type="catalytic activity">
    <reaction evidence="1">
        <text>Hydrolysis of alkylated DNA, releasing 3-methyladenine, 3-methylguanine, 7-methylguanine and 7-methyladenine.</text>
        <dbReference type="EC" id="3.2.2.21"/>
    </reaction>
</comment>
<keyword evidence="4" id="KW-0227">DNA damage</keyword>
<dbReference type="PANTHER" id="PTHR43003:SF5">
    <property type="entry name" value="DNA-3-METHYLADENINE GLYCOSYLASE"/>
    <property type="match status" value="1"/>
</dbReference>
<dbReference type="AlphaFoldDB" id="A0A1T4KQ33"/>
<organism evidence="7 8">
    <name type="scientific">Anaerorhabdus furcosa</name>
    <dbReference type="NCBI Taxonomy" id="118967"/>
    <lineage>
        <taxon>Bacteria</taxon>
        <taxon>Bacillati</taxon>
        <taxon>Bacillota</taxon>
        <taxon>Erysipelotrichia</taxon>
        <taxon>Erysipelotrichales</taxon>
        <taxon>Erysipelotrichaceae</taxon>
        <taxon>Anaerorhabdus</taxon>
    </lineage>
</organism>
<dbReference type="Gene3D" id="1.10.340.30">
    <property type="entry name" value="Hypothetical protein, domain 2"/>
    <property type="match status" value="1"/>
</dbReference>
<evidence type="ECO:0000256" key="4">
    <source>
        <dbReference type="ARBA" id="ARBA00022763"/>
    </source>
</evidence>
<dbReference type="GO" id="GO:0032131">
    <property type="term" value="F:alkylated DNA binding"/>
    <property type="evidence" value="ECO:0007669"/>
    <property type="project" value="TreeGrafter"/>
</dbReference>
<dbReference type="Proteomes" id="UP000243297">
    <property type="component" value="Unassembled WGS sequence"/>
</dbReference>
<keyword evidence="8" id="KW-1185">Reference proteome</keyword>
<dbReference type="GO" id="GO:0032993">
    <property type="term" value="C:protein-DNA complex"/>
    <property type="evidence" value="ECO:0007669"/>
    <property type="project" value="TreeGrafter"/>
</dbReference>
<dbReference type="Pfam" id="PF00730">
    <property type="entry name" value="HhH-GPD"/>
    <property type="match status" value="1"/>
</dbReference>
<reference evidence="8" key="1">
    <citation type="submission" date="2017-02" db="EMBL/GenBank/DDBJ databases">
        <authorList>
            <person name="Varghese N."/>
            <person name="Submissions S."/>
        </authorList>
    </citation>
    <scope>NUCLEOTIDE SEQUENCE [LARGE SCALE GENOMIC DNA]</scope>
    <source>
        <strain evidence="8">ATCC 25662</strain>
    </source>
</reference>
<dbReference type="FunFam" id="1.10.340.30:FF:000004">
    <property type="entry name" value="DNA-3-methyladenine glycosylase II"/>
    <property type="match status" value="1"/>
</dbReference>
<dbReference type="STRING" id="118967.SAMN02745191_0645"/>
<dbReference type="CDD" id="cd00056">
    <property type="entry name" value="ENDO3c"/>
    <property type="match status" value="1"/>
</dbReference>
<proteinExistence type="inferred from homology"/>
<name>A0A1T4KQ33_9FIRM</name>
<evidence type="ECO:0000313" key="7">
    <source>
        <dbReference type="EMBL" id="SJZ44458.1"/>
    </source>
</evidence>
<dbReference type="InterPro" id="IPR011257">
    <property type="entry name" value="DNA_glycosylase"/>
</dbReference>
<dbReference type="OrthoDB" id="9785929at2"/>
<dbReference type="GO" id="GO:0006285">
    <property type="term" value="P:base-excision repair, AP site formation"/>
    <property type="evidence" value="ECO:0007669"/>
    <property type="project" value="TreeGrafter"/>
</dbReference>
<dbReference type="SMART" id="SM00478">
    <property type="entry name" value="ENDO3c"/>
    <property type="match status" value="1"/>
</dbReference>
<protein>
    <recommendedName>
        <fullName evidence="3">DNA-3-methyladenine glycosylase II</fullName>
        <ecNumber evidence="3">3.2.2.21</ecNumber>
    </recommendedName>
</protein>
<evidence type="ECO:0000256" key="3">
    <source>
        <dbReference type="ARBA" id="ARBA00012000"/>
    </source>
</evidence>
<dbReference type="GO" id="GO:0043916">
    <property type="term" value="F:DNA-7-methylguanine glycosylase activity"/>
    <property type="evidence" value="ECO:0007669"/>
    <property type="project" value="TreeGrafter"/>
</dbReference>
<sequence>MYFKYGNKEKDYLINKDEKLAQVIHQVGHIQRSVNHDLFSCIVNSIVGQQISTKAQQTICERMNLLLGDIHADTILSVTIDELQSLGMSYRKVQYIVDFADKVKNNEINLDLLPTLSDQEIINQLSSLKGIGEWTAEMMLLFSLERPNVFSYNDLAILRGLRMVYHHRKIDRKLFESYRRKFTPYCSVASLYFWAIASGKYEGYKDYAPKKRK</sequence>
<dbReference type="SUPFAM" id="SSF48150">
    <property type="entry name" value="DNA-glycosylase"/>
    <property type="match status" value="1"/>
</dbReference>
<evidence type="ECO:0000256" key="5">
    <source>
        <dbReference type="ARBA" id="ARBA00023204"/>
    </source>
</evidence>
<dbReference type="GO" id="GO:0005737">
    <property type="term" value="C:cytoplasm"/>
    <property type="evidence" value="ECO:0007669"/>
    <property type="project" value="TreeGrafter"/>
</dbReference>
<dbReference type="GO" id="GO:0006307">
    <property type="term" value="P:DNA alkylation repair"/>
    <property type="evidence" value="ECO:0007669"/>
    <property type="project" value="TreeGrafter"/>
</dbReference>
<dbReference type="RefSeq" id="WP_078711069.1">
    <property type="nucleotide sequence ID" value="NZ_FUWY01000001.1"/>
</dbReference>
<evidence type="ECO:0000259" key="6">
    <source>
        <dbReference type="SMART" id="SM00478"/>
    </source>
</evidence>
<dbReference type="EC" id="3.2.2.21" evidence="3"/>
<gene>
    <name evidence="7" type="ORF">SAMN02745191_0645</name>
</gene>
<evidence type="ECO:0000256" key="2">
    <source>
        <dbReference type="ARBA" id="ARBA00010817"/>
    </source>
</evidence>
<evidence type="ECO:0000313" key="8">
    <source>
        <dbReference type="Proteomes" id="UP000243297"/>
    </source>
</evidence>
<dbReference type="GO" id="GO:0008725">
    <property type="term" value="F:DNA-3-methyladenine glycosylase activity"/>
    <property type="evidence" value="ECO:0007669"/>
    <property type="project" value="TreeGrafter"/>
</dbReference>
<accession>A0A1T4KQ33</accession>
<dbReference type="EMBL" id="FUWY01000001">
    <property type="protein sequence ID" value="SJZ44458.1"/>
    <property type="molecule type" value="Genomic_DNA"/>
</dbReference>
<comment type="similarity">
    <text evidence="2">Belongs to the alkylbase DNA glycosidase AlkA family.</text>
</comment>
<dbReference type="Gene3D" id="1.10.1670.40">
    <property type="match status" value="1"/>
</dbReference>
<feature type="domain" description="HhH-GPD" evidence="6">
    <location>
        <begin position="47"/>
        <end position="201"/>
    </location>
</feature>
<dbReference type="InterPro" id="IPR051912">
    <property type="entry name" value="Alkylbase_DNA_Glycosylase/TA"/>
</dbReference>